<dbReference type="InterPro" id="IPR003663">
    <property type="entry name" value="Sugar/inositol_transpt"/>
</dbReference>
<evidence type="ECO:0000256" key="5">
    <source>
        <dbReference type="ARBA" id="ARBA00022989"/>
    </source>
</evidence>
<reference evidence="10" key="1">
    <citation type="submission" date="2022-12" db="EMBL/GenBank/DDBJ databases">
        <authorList>
            <person name="Petersen C."/>
        </authorList>
    </citation>
    <scope>NUCLEOTIDE SEQUENCE</scope>
    <source>
        <strain evidence="10">IBT 29677</strain>
    </source>
</reference>
<feature type="transmembrane region" description="Helical" evidence="8">
    <location>
        <begin position="30"/>
        <end position="57"/>
    </location>
</feature>
<feature type="domain" description="Major facilitator superfamily (MFS) profile" evidence="9">
    <location>
        <begin position="35"/>
        <end position="475"/>
    </location>
</feature>
<evidence type="ECO:0000256" key="6">
    <source>
        <dbReference type="ARBA" id="ARBA00023136"/>
    </source>
</evidence>
<evidence type="ECO:0000256" key="8">
    <source>
        <dbReference type="SAM" id="Phobius"/>
    </source>
</evidence>
<accession>A0A9W9VH32</accession>
<keyword evidence="3 7" id="KW-0813">Transport</keyword>
<evidence type="ECO:0000256" key="1">
    <source>
        <dbReference type="ARBA" id="ARBA00004141"/>
    </source>
</evidence>
<dbReference type="Pfam" id="PF00083">
    <property type="entry name" value="Sugar_tr"/>
    <property type="match status" value="1"/>
</dbReference>
<reference evidence="10" key="2">
    <citation type="journal article" date="2023" name="IMA Fungus">
        <title>Comparative genomic study of the Penicillium genus elucidates a diverse pangenome and 15 lateral gene transfer events.</title>
        <authorList>
            <person name="Petersen C."/>
            <person name="Sorensen T."/>
            <person name="Nielsen M.R."/>
            <person name="Sondergaard T.E."/>
            <person name="Sorensen J.L."/>
            <person name="Fitzpatrick D.A."/>
            <person name="Frisvad J.C."/>
            <person name="Nielsen K.L."/>
        </authorList>
    </citation>
    <scope>NUCLEOTIDE SEQUENCE</scope>
    <source>
        <strain evidence="10">IBT 29677</strain>
    </source>
</reference>
<evidence type="ECO:0000256" key="4">
    <source>
        <dbReference type="ARBA" id="ARBA00022692"/>
    </source>
</evidence>
<feature type="transmembrane region" description="Helical" evidence="8">
    <location>
        <begin position="383"/>
        <end position="410"/>
    </location>
</feature>
<evidence type="ECO:0000256" key="7">
    <source>
        <dbReference type="RuleBase" id="RU003346"/>
    </source>
</evidence>
<feature type="transmembrane region" description="Helical" evidence="8">
    <location>
        <begin position="169"/>
        <end position="191"/>
    </location>
</feature>
<keyword evidence="11" id="KW-1185">Reference proteome</keyword>
<dbReference type="InterPro" id="IPR020846">
    <property type="entry name" value="MFS_dom"/>
</dbReference>
<feature type="transmembrane region" description="Helical" evidence="8">
    <location>
        <begin position="77"/>
        <end position="98"/>
    </location>
</feature>
<sequence length="528" mass="58804">MDTTQGEHLKARETERSIDDQFNKNQHVNLYTVAVLFFVALSSAAYGYAGSIIATTLTQPSFTTHMKLETASNAEAITGAMNALYYTGGVFGSFFAGWSSRKFGRKFSTGFGNSLLVISGALMTAAVNPSMFIAFRFLSGFGSMVIIATVPVWIAELSPPRIRGLLGDIHAVMMMVGYTLACYVGLGFYFVEGRNQWRGPIALQMALPVIILAGLYWMPESPRFLLSKDRSEEARQILLRMHSGSNDPDHEFARREFFQIKKQIRLDAQFETSYWSIIKKSSMRKRLAMTVFLEFALMSSGVLVILNYGSIIWKSLGFDTVQILNFQCGFQLTGFVFNVVAMAFVERVRRHWLIASGLFGCGTLVGILAALQRFYLGGTDNTGLGACVAIIFLFQATFSLTVDGATYFYIAEIWPSHVRSQGLAIAMATLSATNLMWLQATPSAMSKISWRWYLIFCCIPVSAAVVVILWFKDTRNKPLEEIAAIFGDEDMVAVYQRELNIGALRERNDDDSGKTRLTEAMVETVEEV</sequence>
<dbReference type="PROSITE" id="PS50850">
    <property type="entry name" value="MFS"/>
    <property type="match status" value="1"/>
</dbReference>
<feature type="transmembrane region" description="Helical" evidence="8">
    <location>
        <begin position="323"/>
        <end position="345"/>
    </location>
</feature>
<dbReference type="OrthoDB" id="6612291at2759"/>
<dbReference type="PANTHER" id="PTHR48022:SF11">
    <property type="entry name" value="MONOSACCHARIDE TRANSPORTER (HXT8), PUTATIVE (AFU_ORTHOLOGUE AFUA_2G08120)-RELATED"/>
    <property type="match status" value="1"/>
</dbReference>
<evidence type="ECO:0000256" key="2">
    <source>
        <dbReference type="ARBA" id="ARBA00010992"/>
    </source>
</evidence>
<keyword evidence="4 8" id="KW-0812">Transmembrane</keyword>
<feature type="transmembrane region" description="Helical" evidence="8">
    <location>
        <begin position="352"/>
        <end position="371"/>
    </location>
</feature>
<dbReference type="Proteomes" id="UP001147747">
    <property type="component" value="Unassembled WGS sequence"/>
</dbReference>
<keyword evidence="5 8" id="KW-1133">Transmembrane helix</keyword>
<dbReference type="GO" id="GO:0005351">
    <property type="term" value="F:carbohydrate:proton symporter activity"/>
    <property type="evidence" value="ECO:0007669"/>
    <property type="project" value="TreeGrafter"/>
</dbReference>
<gene>
    <name evidence="10" type="ORF">N7509_012270</name>
</gene>
<dbReference type="EMBL" id="JAPZBU010000011">
    <property type="protein sequence ID" value="KAJ5379151.1"/>
    <property type="molecule type" value="Genomic_DNA"/>
</dbReference>
<evidence type="ECO:0000256" key="3">
    <source>
        <dbReference type="ARBA" id="ARBA00022448"/>
    </source>
</evidence>
<dbReference type="NCBIfam" id="TIGR00879">
    <property type="entry name" value="SP"/>
    <property type="match status" value="1"/>
</dbReference>
<feature type="transmembrane region" description="Helical" evidence="8">
    <location>
        <begin position="422"/>
        <end position="440"/>
    </location>
</feature>
<dbReference type="SUPFAM" id="SSF103473">
    <property type="entry name" value="MFS general substrate transporter"/>
    <property type="match status" value="1"/>
</dbReference>
<organism evidence="10 11">
    <name type="scientific">Penicillium cosmopolitanum</name>
    <dbReference type="NCBI Taxonomy" id="1131564"/>
    <lineage>
        <taxon>Eukaryota</taxon>
        <taxon>Fungi</taxon>
        <taxon>Dikarya</taxon>
        <taxon>Ascomycota</taxon>
        <taxon>Pezizomycotina</taxon>
        <taxon>Eurotiomycetes</taxon>
        <taxon>Eurotiomycetidae</taxon>
        <taxon>Eurotiales</taxon>
        <taxon>Aspergillaceae</taxon>
        <taxon>Penicillium</taxon>
    </lineage>
</organism>
<comment type="subcellular location">
    <subcellularLocation>
        <location evidence="1">Membrane</location>
        <topology evidence="1">Multi-pass membrane protein</topology>
    </subcellularLocation>
</comment>
<dbReference type="InterPro" id="IPR005828">
    <property type="entry name" value="MFS_sugar_transport-like"/>
</dbReference>
<protein>
    <recommendedName>
        <fullName evidence="9">Major facilitator superfamily (MFS) profile domain-containing protein</fullName>
    </recommendedName>
</protein>
<feature type="transmembrane region" description="Helical" evidence="8">
    <location>
        <begin position="287"/>
        <end position="311"/>
    </location>
</feature>
<evidence type="ECO:0000313" key="11">
    <source>
        <dbReference type="Proteomes" id="UP001147747"/>
    </source>
</evidence>
<evidence type="ECO:0000313" key="10">
    <source>
        <dbReference type="EMBL" id="KAJ5379151.1"/>
    </source>
</evidence>
<dbReference type="GeneID" id="81375887"/>
<dbReference type="InterPro" id="IPR050360">
    <property type="entry name" value="MFS_Sugar_Transporters"/>
</dbReference>
<proteinExistence type="inferred from homology"/>
<dbReference type="InterPro" id="IPR036259">
    <property type="entry name" value="MFS_trans_sf"/>
</dbReference>
<comment type="caution">
    <text evidence="10">The sequence shown here is derived from an EMBL/GenBank/DDBJ whole genome shotgun (WGS) entry which is preliminary data.</text>
</comment>
<name>A0A9W9VH32_9EURO</name>
<keyword evidence="6 8" id="KW-0472">Membrane</keyword>
<feature type="transmembrane region" description="Helical" evidence="8">
    <location>
        <begin position="133"/>
        <end position="157"/>
    </location>
</feature>
<dbReference type="RefSeq" id="XP_056482937.1">
    <property type="nucleotide sequence ID" value="XM_056636907.1"/>
</dbReference>
<feature type="transmembrane region" description="Helical" evidence="8">
    <location>
        <begin position="452"/>
        <end position="471"/>
    </location>
</feature>
<dbReference type="Gene3D" id="1.20.1250.20">
    <property type="entry name" value="MFS general substrate transporter like domains"/>
    <property type="match status" value="1"/>
</dbReference>
<evidence type="ECO:0000259" key="9">
    <source>
        <dbReference type="PROSITE" id="PS50850"/>
    </source>
</evidence>
<dbReference type="FunFam" id="1.20.1250.20:FF:000134">
    <property type="entry name" value="MFS sugar transporter protein"/>
    <property type="match status" value="1"/>
</dbReference>
<dbReference type="PANTHER" id="PTHR48022">
    <property type="entry name" value="PLASTIDIC GLUCOSE TRANSPORTER 4"/>
    <property type="match status" value="1"/>
</dbReference>
<dbReference type="AlphaFoldDB" id="A0A9W9VH32"/>
<dbReference type="GO" id="GO:0016020">
    <property type="term" value="C:membrane"/>
    <property type="evidence" value="ECO:0007669"/>
    <property type="project" value="UniProtKB-SubCell"/>
</dbReference>
<comment type="similarity">
    <text evidence="2 7">Belongs to the major facilitator superfamily. Sugar transporter (TC 2.A.1.1) family.</text>
</comment>